<evidence type="ECO:0000313" key="2">
    <source>
        <dbReference type="EMBL" id="KAJ6851243.1"/>
    </source>
</evidence>
<sequence length="191" mass="21254">MTGSGKKEKKSSSFLESEVDQLLKAAEDHVLLNLKLNSHTKSSSTATHNLPLSSSSSLDPDLTRRFEALKSAPTKSESVDVDHLSARFDALKSSLGHHEVLDSSSNIQESDGGDDDEDDDGVSQKEVEKLMQWAMDAARLESASKTKDEIDDGDEDKEEEDDDEDSEEERKKKKKESNSEGKGKPKKWYFF</sequence>
<keyword evidence="2" id="KW-0378">Hydrolase</keyword>
<name>A0AAX6IE99_IRIPA</name>
<keyword evidence="2" id="KW-0121">Carboxypeptidase</keyword>
<reference evidence="2" key="1">
    <citation type="journal article" date="2023" name="GigaByte">
        <title>Genome assembly of the bearded iris, Iris pallida Lam.</title>
        <authorList>
            <person name="Bruccoleri R.E."/>
            <person name="Oakeley E.J."/>
            <person name="Faust A.M.E."/>
            <person name="Altorfer M."/>
            <person name="Dessus-Babus S."/>
            <person name="Burckhardt D."/>
            <person name="Oertli M."/>
            <person name="Naumann U."/>
            <person name="Petersen F."/>
            <person name="Wong J."/>
        </authorList>
    </citation>
    <scope>NUCLEOTIDE SEQUENCE</scope>
    <source>
        <strain evidence="2">GSM-AAB239-AS_SAM_17_03QT</strain>
    </source>
</reference>
<evidence type="ECO:0000256" key="1">
    <source>
        <dbReference type="SAM" id="MobiDB-lite"/>
    </source>
</evidence>
<dbReference type="EMBL" id="JANAVB010002395">
    <property type="protein sequence ID" value="KAJ6851243.1"/>
    <property type="molecule type" value="Genomic_DNA"/>
</dbReference>
<keyword evidence="2" id="KW-0645">Protease</keyword>
<feature type="compositionally biased region" description="Acidic residues" evidence="1">
    <location>
        <begin position="149"/>
        <end position="167"/>
    </location>
</feature>
<feature type="compositionally biased region" description="Basic and acidic residues" evidence="1">
    <location>
        <begin position="138"/>
        <end position="148"/>
    </location>
</feature>
<feature type="region of interest" description="Disordered" evidence="1">
    <location>
        <begin position="95"/>
        <end position="191"/>
    </location>
</feature>
<gene>
    <name evidence="2" type="ORF">M6B38_261230</name>
</gene>
<protein>
    <submittedName>
        <fullName evidence="2">Pheromone-processing carboxypeptidase KEX1-like</fullName>
    </submittedName>
</protein>
<dbReference type="Proteomes" id="UP001140949">
    <property type="component" value="Unassembled WGS sequence"/>
</dbReference>
<accession>A0AAX6IE99</accession>
<organism evidence="2 3">
    <name type="scientific">Iris pallida</name>
    <name type="common">Sweet iris</name>
    <dbReference type="NCBI Taxonomy" id="29817"/>
    <lineage>
        <taxon>Eukaryota</taxon>
        <taxon>Viridiplantae</taxon>
        <taxon>Streptophyta</taxon>
        <taxon>Embryophyta</taxon>
        <taxon>Tracheophyta</taxon>
        <taxon>Spermatophyta</taxon>
        <taxon>Magnoliopsida</taxon>
        <taxon>Liliopsida</taxon>
        <taxon>Asparagales</taxon>
        <taxon>Iridaceae</taxon>
        <taxon>Iridoideae</taxon>
        <taxon>Irideae</taxon>
        <taxon>Iris</taxon>
    </lineage>
</organism>
<keyword evidence="3" id="KW-1185">Reference proteome</keyword>
<feature type="compositionally biased region" description="Acidic residues" evidence="1">
    <location>
        <begin position="111"/>
        <end position="121"/>
    </location>
</feature>
<dbReference type="AlphaFoldDB" id="A0AAX6IE99"/>
<comment type="caution">
    <text evidence="2">The sequence shown here is derived from an EMBL/GenBank/DDBJ whole genome shotgun (WGS) entry which is preliminary data.</text>
</comment>
<feature type="compositionally biased region" description="Low complexity" evidence="1">
    <location>
        <begin position="50"/>
        <end position="60"/>
    </location>
</feature>
<dbReference type="GO" id="GO:0004180">
    <property type="term" value="F:carboxypeptidase activity"/>
    <property type="evidence" value="ECO:0007669"/>
    <property type="project" value="UniProtKB-KW"/>
</dbReference>
<proteinExistence type="predicted"/>
<evidence type="ECO:0000313" key="3">
    <source>
        <dbReference type="Proteomes" id="UP001140949"/>
    </source>
</evidence>
<reference evidence="2" key="2">
    <citation type="submission" date="2023-04" db="EMBL/GenBank/DDBJ databases">
        <authorList>
            <person name="Bruccoleri R.E."/>
            <person name="Oakeley E.J."/>
            <person name="Faust A.-M."/>
            <person name="Dessus-Babus S."/>
            <person name="Altorfer M."/>
            <person name="Burckhardt D."/>
            <person name="Oertli M."/>
            <person name="Naumann U."/>
            <person name="Petersen F."/>
            <person name="Wong J."/>
        </authorList>
    </citation>
    <scope>NUCLEOTIDE SEQUENCE</scope>
    <source>
        <strain evidence="2">GSM-AAB239-AS_SAM_17_03QT</strain>
        <tissue evidence="2">Leaf</tissue>
    </source>
</reference>
<feature type="region of interest" description="Disordered" evidence="1">
    <location>
        <begin position="40"/>
        <end position="60"/>
    </location>
</feature>